<proteinExistence type="predicted"/>
<evidence type="ECO:0000256" key="4">
    <source>
        <dbReference type="ARBA" id="ARBA00022769"/>
    </source>
</evidence>
<keyword evidence="2 7" id="KW-0255">Endonuclease</keyword>
<evidence type="ECO:0000256" key="1">
    <source>
        <dbReference type="ARBA" id="ARBA00022722"/>
    </source>
</evidence>
<protein>
    <submittedName>
        <fullName evidence="7">UV-damage endonuclease</fullName>
    </submittedName>
</protein>
<gene>
    <name evidence="7" type="ORF">C8P63_10854</name>
</gene>
<keyword evidence="6" id="KW-0234">DNA repair</keyword>
<dbReference type="GO" id="GO:0016787">
    <property type="term" value="F:hydrolase activity"/>
    <property type="evidence" value="ECO:0007669"/>
    <property type="project" value="UniProtKB-KW"/>
</dbReference>
<dbReference type="PANTHER" id="PTHR31290">
    <property type="entry name" value="UV-DAMAGE ENDONUCLEASE"/>
    <property type="match status" value="1"/>
</dbReference>
<accession>A0A2T6BXD9</accession>
<dbReference type="RefSeq" id="WP_108022694.1">
    <property type="nucleotide sequence ID" value="NZ_QBKR01000008.1"/>
</dbReference>
<dbReference type="InterPro" id="IPR004601">
    <property type="entry name" value="UvdE"/>
</dbReference>
<evidence type="ECO:0000256" key="5">
    <source>
        <dbReference type="ARBA" id="ARBA00022801"/>
    </source>
</evidence>
<dbReference type="GO" id="GO:0004519">
    <property type="term" value="F:endonuclease activity"/>
    <property type="evidence" value="ECO:0007669"/>
    <property type="project" value="UniProtKB-KW"/>
</dbReference>
<dbReference type="Gene3D" id="3.20.20.150">
    <property type="entry name" value="Divalent-metal-dependent TIM barrel enzymes"/>
    <property type="match status" value="1"/>
</dbReference>
<reference evidence="7 8" key="1">
    <citation type="submission" date="2018-04" db="EMBL/GenBank/DDBJ databases">
        <title>Genomic Encyclopedia of Archaeal and Bacterial Type Strains, Phase II (KMG-II): from individual species to whole genera.</title>
        <authorList>
            <person name="Goeker M."/>
        </authorList>
    </citation>
    <scope>NUCLEOTIDE SEQUENCE [LARGE SCALE GENOMIC DNA]</scope>
    <source>
        <strain evidence="7 8">DSM 45787</strain>
    </source>
</reference>
<evidence type="ECO:0000313" key="8">
    <source>
        <dbReference type="Proteomes" id="UP000244240"/>
    </source>
</evidence>
<dbReference type="PANTHER" id="PTHR31290:SF5">
    <property type="entry name" value="UV-DAMAGE ENDONUCLEASE"/>
    <property type="match status" value="1"/>
</dbReference>
<organism evidence="7 8">
    <name type="scientific">Melghirimyces profundicolus</name>
    <dbReference type="NCBI Taxonomy" id="1242148"/>
    <lineage>
        <taxon>Bacteria</taxon>
        <taxon>Bacillati</taxon>
        <taxon>Bacillota</taxon>
        <taxon>Bacilli</taxon>
        <taxon>Bacillales</taxon>
        <taxon>Thermoactinomycetaceae</taxon>
        <taxon>Melghirimyces</taxon>
    </lineage>
</organism>
<comment type="caution">
    <text evidence="7">The sequence shown here is derived from an EMBL/GenBank/DDBJ whole genome shotgun (WGS) entry which is preliminary data.</text>
</comment>
<keyword evidence="4" id="KW-0228">DNA excision</keyword>
<keyword evidence="5" id="KW-0378">Hydrolase</keyword>
<dbReference type="GO" id="GO:0009411">
    <property type="term" value="P:response to UV"/>
    <property type="evidence" value="ECO:0007669"/>
    <property type="project" value="InterPro"/>
</dbReference>
<evidence type="ECO:0000256" key="2">
    <source>
        <dbReference type="ARBA" id="ARBA00022759"/>
    </source>
</evidence>
<evidence type="ECO:0000256" key="3">
    <source>
        <dbReference type="ARBA" id="ARBA00022763"/>
    </source>
</evidence>
<dbReference type="Proteomes" id="UP000244240">
    <property type="component" value="Unassembled WGS sequence"/>
</dbReference>
<dbReference type="AlphaFoldDB" id="A0A2T6BXD9"/>
<keyword evidence="3" id="KW-0227">DNA damage</keyword>
<dbReference type="SUPFAM" id="SSF51658">
    <property type="entry name" value="Xylose isomerase-like"/>
    <property type="match status" value="1"/>
</dbReference>
<evidence type="ECO:0000313" key="7">
    <source>
        <dbReference type="EMBL" id="PTX60744.1"/>
    </source>
</evidence>
<dbReference type="GO" id="GO:0006289">
    <property type="term" value="P:nucleotide-excision repair"/>
    <property type="evidence" value="ECO:0007669"/>
    <property type="project" value="InterPro"/>
</dbReference>
<dbReference type="Pfam" id="PF03851">
    <property type="entry name" value="UvdE"/>
    <property type="match status" value="1"/>
</dbReference>
<dbReference type="EMBL" id="QBKR01000008">
    <property type="protein sequence ID" value="PTX60744.1"/>
    <property type="molecule type" value="Genomic_DNA"/>
</dbReference>
<dbReference type="NCBIfam" id="TIGR00629">
    <property type="entry name" value="uvde"/>
    <property type="match status" value="1"/>
</dbReference>
<sequence>MLVRFGFVAMSLHVKNASPSKTMTKKTFEQIADRKAALQKIVRIARENLHNTQRILYHCIAHDIHFYRFSSRLIPLAGLESVRKIDFVKVLAKDFQPLGQFVRENGIRSGFHPDHFTVLNTPRKQVLQTSVADLRRHVNMLKAMGLDSAYKCNIHVGGVYGDKKASGETFKKNFARLKPELQQYLCLENDDKAFTAGETLGIAKSCGVPMVLDIHHHRCNHDGESLEELWPEIVNTWEKETFPPKIHVSTPKSEEDFRSHADYVDPDDLLPFMKMARKHCDRLDIMIEAKKKDDALFELMKELDGIPGVEKVNQAAVRV</sequence>
<name>A0A2T6BXD9_9BACL</name>
<keyword evidence="8" id="KW-1185">Reference proteome</keyword>
<dbReference type="InterPro" id="IPR036237">
    <property type="entry name" value="Xyl_isomerase-like_sf"/>
</dbReference>
<evidence type="ECO:0000256" key="6">
    <source>
        <dbReference type="ARBA" id="ARBA00023204"/>
    </source>
</evidence>
<dbReference type="OrthoDB" id="9782576at2"/>
<keyword evidence="1" id="KW-0540">Nuclease</keyword>